<comment type="subcellular location">
    <subcellularLocation>
        <location evidence="2">Endoplasmic reticulum membrane</location>
        <topology evidence="2">Single-pass membrane protein</topology>
    </subcellularLocation>
    <subcellularLocation>
        <location evidence="1">Nucleus</location>
    </subcellularLocation>
</comment>
<keyword evidence="6" id="KW-0804">Transcription</keyword>
<evidence type="ECO:0000256" key="5">
    <source>
        <dbReference type="ARBA" id="ARBA00023125"/>
    </source>
</evidence>
<evidence type="ECO:0000256" key="4">
    <source>
        <dbReference type="ARBA" id="ARBA00023015"/>
    </source>
</evidence>
<evidence type="ECO:0000256" key="6">
    <source>
        <dbReference type="ARBA" id="ARBA00023163"/>
    </source>
</evidence>
<evidence type="ECO:0000256" key="3">
    <source>
        <dbReference type="ARBA" id="ARBA00007163"/>
    </source>
</evidence>
<dbReference type="EMBL" id="VAHF01000004">
    <property type="protein sequence ID" value="TXG64427.1"/>
    <property type="molecule type" value="Genomic_DNA"/>
</dbReference>
<evidence type="ECO:0008006" key="11">
    <source>
        <dbReference type="Google" id="ProtNLM"/>
    </source>
</evidence>
<evidence type="ECO:0000256" key="2">
    <source>
        <dbReference type="ARBA" id="ARBA00004389"/>
    </source>
</evidence>
<dbReference type="PANTHER" id="PTHR47416">
    <property type="entry name" value="BASIC-LEUCINE ZIPPER TRANSCRIPTION FACTOR F-RELATED"/>
    <property type="match status" value="1"/>
</dbReference>
<dbReference type="GO" id="GO:0005789">
    <property type="term" value="C:endoplasmic reticulum membrane"/>
    <property type="evidence" value="ECO:0007669"/>
    <property type="project" value="UniProtKB-SubCell"/>
</dbReference>
<comment type="similarity">
    <text evidence="3">Belongs to the bZIP family.</text>
</comment>
<evidence type="ECO:0000313" key="10">
    <source>
        <dbReference type="Proteomes" id="UP000323000"/>
    </source>
</evidence>
<evidence type="ECO:0000313" key="9">
    <source>
        <dbReference type="EMBL" id="TXG64427.1"/>
    </source>
</evidence>
<accession>A0A5C7I567</accession>
<evidence type="ECO:0000256" key="8">
    <source>
        <dbReference type="SAM" id="MobiDB-lite"/>
    </source>
</evidence>
<gene>
    <name evidence="9" type="ORF">EZV62_011421</name>
</gene>
<dbReference type="Proteomes" id="UP000323000">
    <property type="component" value="Chromosome 4"/>
</dbReference>
<dbReference type="PANTHER" id="PTHR47416:SF8">
    <property type="entry name" value="BASIC-LEUCINE ZIPPER TRANSCRIPTION FACTOR E-RELATED"/>
    <property type="match status" value="1"/>
</dbReference>
<dbReference type="OrthoDB" id="674948at2759"/>
<keyword evidence="7" id="KW-0539">Nucleus</keyword>
<organism evidence="9 10">
    <name type="scientific">Acer yangbiense</name>
    <dbReference type="NCBI Taxonomy" id="1000413"/>
    <lineage>
        <taxon>Eukaryota</taxon>
        <taxon>Viridiplantae</taxon>
        <taxon>Streptophyta</taxon>
        <taxon>Embryophyta</taxon>
        <taxon>Tracheophyta</taxon>
        <taxon>Spermatophyta</taxon>
        <taxon>Magnoliopsida</taxon>
        <taxon>eudicotyledons</taxon>
        <taxon>Gunneridae</taxon>
        <taxon>Pentapetalae</taxon>
        <taxon>rosids</taxon>
        <taxon>malvids</taxon>
        <taxon>Sapindales</taxon>
        <taxon>Sapindaceae</taxon>
        <taxon>Hippocastanoideae</taxon>
        <taxon>Acereae</taxon>
        <taxon>Acer</taxon>
    </lineage>
</organism>
<comment type="caution">
    <text evidence="9">The sequence shown here is derived from an EMBL/GenBank/DDBJ whole genome shotgun (WGS) entry which is preliminary data.</text>
</comment>
<dbReference type="AlphaFoldDB" id="A0A5C7I567"/>
<dbReference type="GO" id="GO:0005634">
    <property type="term" value="C:nucleus"/>
    <property type="evidence" value="ECO:0007669"/>
    <property type="project" value="UniProtKB-SubCell"/>
</dbReference>
<proteinExistence type="inferred from homology"/>
<sequence>MIWYSRQLRNRSKERKKMYVKDLEMKSGYLERECRRLGRLLQCVVVENQALHFSLPNGNASLAKQESAVLFLECATFADILELGIPAVGLPALDPGHHVPVYSAPTNPVKSGVGGRKGGTTRKSGSKRSGK</sequence>
<dbReference type="GO" id="GO:0003677">
    <property type="term" value="F:DNA binding"/>
    <property type="evidence" value="ECO:0007669"/>
    <property type="project" value="UniProtKB-KW"/>
</dbReference>
<reference evidence="10" key="1">
    <citation type="journal article" date="2019" name="Gigascience">
        <title>De novo genome assembly of the endangered Acer yangbiense, a plant species with extremely small populations endemic to Yunnan Province, China.</title>
        <authorList>
            <person name="Yang J."/>
            <person name="Wariss H.M."/>
            <person name="Tao L."/>
            <person name="Zhang R."/>
            <person name="Yun Q."/>
            <person name="Hollingsworth P."/>
            <person name="Dao Z."/>
            <person name="Luo G."/>
            <person name="Guo H."/>
            <person name="Ma Y."/>
            <person name="Sun W."/>
        </authorList>
    </citation>
    <scope>NUCLEOTIDE SEQUENCE [LARGE SCALE GENOMIC DNA]</scope>
    <source>
        <strain evidence="10">cv. Malutang</strain>
    </source>
</reference>
<name>A0A5C7I567_9ROSI</name>
<keyword evidence="10" id="KW-1185">Reference proteome</keyword>
<keyword evidence="5" id="KW-0238">DNA-binding</keyword>
<protein>
    <recommendedName>
        <fullName evidence="11">BZIP domain-containing protein</fullName>
    </recommendedName>
</protein>
<evidence type="ECO:0000256" key="1">
    <source>
        <dbReference type="ARBA" id="ARBA00004123"/>
    </source>
</evidence>
<evidence type="ECO:0000256" key="7">
    <source>
        <dbReference type="ARBA" id="ARBA00023242"/>
    </source>
</evidence>
<feature type="region of interest" description="Disordered" evidence="8">
    <location>
        <begin position="99"/>
        <end position="131"/>
    </location>
</feature>
<keyword evidence="4" id="KW-0805">Transcription regulation</keyword>